<evidence type="ECO:0000256" key="3">
    <source>
        <dbReference type="ARBA" id="ARBA00023002"/>
    </source>
</evidence>
<dbReference type="InterPro" id="IPR016169">
    <property type="entry name" value="FAD-bd_PCMH_sub2"/>
</dbReference>
<dbReference type="Gene3D" id="3.30.390.50">
    <property type="entry name" value="CO dehydrogenase flavoprotein, C-terminal domain"/>
    <property type="match status" value="1"/>
</dbReference>
<gene>
    <name evidence="5" type="ORF">SMD27_08075</name>
</gene>
<dbReference type="InterPro" id="IPR036683">
    <property type="entry name" value="CO_DH_flav_C_dom_sf"/>
</dbReference>
<keyword evidence="1" id="KW-0285">Flavoprotein</keyword>
<dbReference type="Proteomes" id="UP001279642">
    <property type="component" value="Unassembled WGS sequence"/>
</dbReference>
<dbReference type="SUPFAM" id="SSF56176">
    <property type="entry name" value="FAD-binding/transporter-associated domain-like"/>
    <property type="match status" value="1"/>
</dbReference>
<dbReference type="Pfam" id="PF00941">
    <property type="entry name" value="FAD_binding_5"/>
    <property type="match status" value="1"/>
</dbReference>
<accession>A0ABU5E943</accession>
<proteinExistence type="predicted"/>
<comment type="caution">
    <text evidence="5">The sequence shown here is derived from an EMBL/GenBank/DDBJ whole genome shotgun (WGS) entry which is preliminary data.</text>
</comment>
<evidence type="ECO:0000259" key="4">
    <source>
        <dbReference type="PROSITE" id="PS51387"/>
    </source>
</evidence>
<dbReference type="InterPro" id="IPR016167">
    <property type="entry name" value="FAD-bd_PCMH_sub1"/>
</dbReference>
<name>A0ABU5E943_9PROT</name>
<dbReference type="RefSeq" id="WP_320507858.1">
    <property type="nucleotide sequence ID" value="NZ_JAXCLW010000002.1"/>
</dbReference>
<dbReference type="InterPro" id="IPR016166">
    <property type="entry name" value="FAD-bd_PCMH"/>
</dbReference>
<reference evidence="5 6" key="1">
    <citation type="journal article" date="2016" name="Antonie Van Leeuwenhoek">
        <title>Dongia soli sp. nov., isolated from soil from Dokdo, Korea.</title>
        <authorList>
            <person name="Kim D.U."/>
            <person name="Lee H."/>
            <person name="Kim H."/>
            <person name="Kim S.G."/>
            <person name="Ka J.O."/>
        </authorList>
    </citation>
    <scope>NUCLEOTIDE SEQUENCE [LARGE SCALE GENOMIC DNA]</scope>
    <source>
        <strain evidence="5 6">D78</strain>
    </source>
</reference>
<evidence type="ECO:0000256" key="2">
    <source>
        <dbReference type="ARBA" id="ARBA00022827"/>
    </source>
</evidence>
<dbReference type="InterPro" id="IPR036318">
    <property type="entry name" value="FAD-bd_PCMH-like_sf"/>
</dbReference>
<sequence>MKPSLYFRPTNLQEALAALSENSWSVLAGGTDFYPARLGKALDENVLDISAIIGQEKISYTDGQWRLSLQATWSDLMADNRLPARFEGLKHAAREVGGVQIQNRATICGNLCNASPAADGIPNLLALNAQVELMSLQGKRILPIADFLEGNRRTLRRDDELVTALLVPDSGRPARSTFLKLGARKYLVISIVMVGAVLELSDDLRIVTARIAVGACSPVAQRLPLLEQDLIGRQLETSLADVVDERHLAPLAPIDDVRGTAEYRHDAVITLLQRSLMELSR</sequence>
<organism evidence="5 6">
    <name type="scientific">Dongia soli</name>
    <dbReference type="NCBI Taxonomy" id="600628"/>
    <lineage>
        <taxon>Bacteria</taxon>
        <taxon>Pseudomonadati</taxon>
        <taxon>Pseudomonadota</taxon>
        <taxon>Alphaproteobacteria</taxon>
        <taxon>Rhodospirillales</taxon>
        <taxon>Dongiaceae</taxon>
        <taxon>Dongia</taxon>
    </lineage>
</organism>
<keyword evidence="3" id="KW-0560">Oxidoreductase</keyword>
<keyword evidence="6" id="KW-1185">Reference proteome</keyword>
<dbReference type="PROSITE" id="PS51387">
    <property type="entry name" value="FAD_PCMH"/>
    <property type="match status" value="1"/>
</dbReference>
<dbReference type="EMBL" id="JAXCLW010000002">
    <property type="protein sequence ID" value="MDY0882797.1"/>
    <property type="molecule type" value="Genomic_DNA"/>
</dbReference>
<dbReference type="PANTHER" id="PTHR42659:SF2">
    <property type="entry name" value="XANTHINE DEHYDROGENASE SUBUNIT C-RELATED"/>
    <property type="match status" value="1"/>
</dbReference>
<dbReference type="Gene3D" id="3.30.465.10">
    <property type="match status" value="1"/>
</dbReference>
<evidence type="ECO:0000313" key="6">
    <source>
        <dbReference type="Proteomes" id="UP001279642"/>
    </source>
</evidence>
<keyword evidence="2" id="KW-0274">FAD</keyword>
<evidence type="ECO:0000256" key="1">
    <source>
        <dbReference type="ARBA" id="ARBA00022630"/>
    </source>
</evidence>
<dbReference type="Gene3D" id="3.30.43.10">
    <property type="entry name" value="Uridine Diphospho-n-acetylenolpyruvylglucosamine Reductase, domain 2"/>
    <property type="match status" value="1"/>
</dbReference>
<dbReference type="InterPro" id="IPR051312">
    <property type="entry name" value="Diverse_Substr_Oxidored"/>
</dbReference>
<dbReference type="InterPro" id="IPR005107">
    <property type="entry name" value="CO_DH_flav_C"/>
</dbReference>
<dbReference type="InterPro" id="IPR002346">
    <property type="entry name" value="Mopterin_DH_FAD-bd"/>
</dbReference>
<dbReference type="SUPFAM" id="SSF55447">
    <property type="entry name" value="CO dehydrogenase flavoprotein C-terminal domain-like"/>
    <property type="match status" value="1"/>
</dbReference>
<dbReference type="SMART" id="SM01092">
    <property type="entry name" value="CO_deh_flav_C"/>
    <property type="match status" value="1"/>
</dbReference>
<protein>
    <submittedName>
        <fullName evidence="5">FAD binding domain-containing protein</fullName>
    </submittedName>
</protein>
<dbReference type="PANTHER" id="PTHR42659">
    <property type="entry name" value="XANTHINE DEHYDROGENASE SUBUNIT C-RELATED"/>
    <property type="match status" value="1"/>
</dbReference>
<feature type="domain" description="FAD-binding PCMH-type" evidence="4">
    <location>
        <begin position="1"/>
        <end position="172"/>
    </location>
</feature>
<evidence type="ECO:0000313" key="5">
    <source>
        <dbReference type="EMBL" id="MDY0882797.1"/>
    </source>
</evidence>
<dbReference type="Pfam" id="PF03450">
    <property type="entry name" value="CO_deh_flav_C"/>
    <property type="match status" value="1"/>
</dbReference>